<comment type="caution">
    <text evidence="2">The sequence shown here is derived from an EMBL/GenBank/DDBJ whole genome shotgun (WGS) entry which is preliminary data.</text>
</comment>
<protein>
    <submittedName>
        <fullName evidence="2">Hint domain-containing protein</fullName>
    </submittedName>
</protein>
<dbReference type="Proteomes" id="UP001320702">
    <property type="component" value="Unassembled WGS sequence"/>
</dbReference>
<dbReference type="Pfam" id="PF13403">
    <property type="entry name" value="Hint_2"/>
    <property type="match status" value="1"/>
</dbReference>
<accession>A0ABT2K7R6</accession>
<organism evidence="2 3">
    <name type="scientific">Paracoccus maritimus</name>
    <dbReference type="NCBI Taxonomy" id="2933292"/>
    <lineage>
        <taxon>Bacteria</taxon>
        <taxon>Pseudomonadati</taxon>
        <taxon>Pseudomonadota</taxon>
        <taxon>Alphaproteobacteria</taxon>
        <taxon>Rhodobacterales</taxon>
        <taxon>Paracoccaceae</taxon>
        <taxon>Paracoccus</taxon>
    </lineage>
</organism>
<evidence type="ECO:0000259" key="1">
    <source>
        <dbReference type="Pfam" id="PF13403"/>
    </source>
</evidence>
<feature type="domain" description="Hedgehog/Intein (Hint)" evidence="1">
    <location>
        <begin position="177"/>
        <end position="323"/>
    </location>
</feature>
<proteinExistence type="predicted"/>
<reference evidence="2 3" key="1">
    <citation type="submission" date="2022-04" db="EMBL/GenBank/DDBJ databases">
        <title>Paracoccus sp. YLB-12 draft genome sequence.</title>
        <authorList>
            <person name="Yu L."/>
        </authorList>
    </citation>
    <scope>NUCLEOTIDE SEQUENCE [LARGE SCALE GENOMIC DNA]</scope>
    <source>
        <strain evidence="2 3">YLB-12</strain>
    </source>
</reference>
<name>A0ABT2K7R6_9RHOB</name>
<sequence>MDYQVTMLTVSQVIPSGSSGNARYAPWYNQYSSISLSNPTLSTITITDDDPVLNSRYYSPGETQQFLAEDTTFGYGAGAQTVLAGTKISNFTASLIRDQDGNEFHALFPCDFNGSIGTELGGRYSVLIIPVERIDPVSGESSYPSFDPNANFGYVRTVPLQSGDAGAPSYAPAAAVPCFASGTMIDTMFGPRAIDSLSVGDMIRTRDNGMRWLSWIGSTYVDVGTLDQQPNLRPIRIRAGALAQGVPARNLIVSPQHRILVRSSIARRLFGEHEILVAAKHLVGLPGIEVMRPDHGVTYWHMLFDGHEVVSSDGAWSESLFVGPQAMESVGPDARNEILALFPQMSQPGFQAIGARRLLSGREGRDLAQRHARHARHLVEAI</sequence>
<evidence type="ECO:0000313" key="3">
    <source>
        <dbReference type="Proteomes" id="UP001320702"/>
    </source>
</evidence>
<dbReference type="EMBL" id="JANAVZ010000002">
    <property type="protein sequence ID" value="MCT4331954.1"/>
    <property type="molecule type" value="Genomic_DNA"/>
</dbReference>
<dbReference type="SUPFAM" id="SSF51294">
    <property type="entry name" value="Hedgehog/intein (Hint) domain"/>
    <property type="match status" value="1"/>
</dbReference>
<evidence type="ECO:0000313" key="2">
    <source>
        <dbReference type="EMBL" id="MCT4331954.1"/>
    </source>
</evidence>
<gene>
    <name evidence="2" type="ORF">MU516_03605</name>
</gene>
<dbReference type="InterPro" id="IPR028992">
    <property type="entry name" value="Hedgehog/Intein_dom"/>
</dbReference>
<dbReference type="RefSeq" id="WP_260275833.1">
    <property type="nucleotide sequence ID" value="NZ_JANAVZ010000002.1"/>
</dbReference>
<keyword evidence="3" id="KW-1185">Reference proteome</keyword>
<dbReference type="InterPro" id="IPR036844">
    <property type="entry name" value="Hint_dom_sf"/>
</dbReference>